<dbReference type="RefSeq" id="WP_343164610.1">
    <property type="nucleotide sequence ID" value="NZ_JBHRSV010000016.1"/>
</dbReference>
<evidence type="ECO:0000256" key="1">
    <source>
        <dbReference type="ARBA" id="ARBA00023015"/>
    </source>
</evidence>
<dbReference type="Gene3D" id="1.10.10.60">
    <property type="entry name" value="Homeodomain-like"/>
    <property type="match status" value="1"/>
</dbReference>
<dbReference type="PANTHER" id="PTHR46796:SF15">
    <property type="entry name" value="BLL1074 PROTEIN"/>
    <property type="match status" value="1"/>
</dbReference>
<dbReference type="InterPro" id="IPR050204">
    <property type="entry name" value="AraC_XylS_family_regulators"/>
</dbReference>
<feature type="domain" description="HTH araC/xylS-type" evidence="4">
    <location>
        <begin position="177"/>
        <end position="279"/>
    </location>
</feature>
<accession>A0ABV6ZY36</accession>
<dbReference type="InterPro" id="IPR009057">
    <property type="entry name" value="Homeodomain-like_sf"/>
</dbReference>
<keyword evidence="3" id="KW-0804">Transcription</keyword>
<keyword evidence="6" id="KW-1185">Reference proteome</keyword>
<dbReference type="PANTHER" id="PTHR46796">
    <property type="entry name" value="HTH-TYPE TRANSCRIPTIONAL ACTIVATOR RHAS-RELATED"/>
    <property type="match status" value="1"/>
</dbReference>
<protein>
    <submittedName>
        <fullName evidence="5">Helix-turn-helix domain-containing protein</fullName>
    </submittedName>
</protein>
<comment type="caution">
    <text evidence="5">The sequence shown here is derived from an EMBL/GenBank/DDBJ whole genome shotgun (WGS) entry which is preliminary data.</text>
</comment>
<evidence type="ECO:0000313" key="5">
    <source>
        <dbReference type="EMBL" id="MFC2926298.1"/>
    </source>
</evidence>
<dbReference type="Pfam" id="PF12833">
    <property type="entry name" value="HTH_18"/>
    <property type="match status" value="1"/>
</dbReference>
<proteinExistence type="predicted"/>
<name>A0ABV6ZY36_9PROT</name>
<evidence type="ECO:0000256" key="3">
    <source>
        <dbReference type="ARBA" id="ARBA00023163"/>
    </source>
</evidence>
<dbReference type="EMBL" id="JBHRSV010000016">
    <property type="protein sequence ID" value="MFC2926298.1"/>
    <property type="molecule type" value="Genomic_DNA"/>
</dbReference>
<evidence type="ECO:0000256" key="2">
    <source>
        <dbReference type="ARBA" id="ARBA00023125"/>
    </source>
</evidence>
<evidence type="ECO:0000313" key="6">
    <source>
        <dbReference type="Proteomes" id="UP001595379"/>
    </source>
</evidence>
<organism evidence="5 6">
    <name type="scientific">Hyphobacterium vulgare</name>
    <dbReference type="NCBI Taxonomy" id="1736751"/>
    <lineage>
        <taxon>Bacteria</taxon>
        <taxon>Pseudomonadati</taxon>
        <taxon>Pseudomonadota</taxon>
        <taxon>Alphaproteobacteria</taxon>
        <taxon>Maricaulales</taxon>
        <taxon>Maricaulaceae</taxon>
        <taxon>Hyphobacterium</taxon>
    </lineage>
</organism>
<gene>
    <name evidence="5" type="ORF">ACFOOR_09280</name>
</gene>
<dbReference type="PROSITE" id="PS01124">
    <property type="entry name" value="HTH_ARAC_FAMILY_2"/>
    <property type="match status" value="1"/>
</dbReference>
<evidence type="ECO:0000259" key="4">
    <source>
        <dbReference type="PROSITE" id="PS01124"/>
    </source>
</evidence>
<dbReference type="Proteomes" id="UP001595379">
    <property type="component" value="Unassembled WGS sequence"/>
</dbReference>
<dbReference type="Pfam" id="PF20240">
    <property type="entry name" value="DUF6597"/>
    <property type="match status" value="1"/>
</dbReference>
<keyword evidence="2" id="KW-0238">DNA-binding</keyword>
<dbReference type="InterPro" id="IPR018060">
    <property type="entry name" value="HTH_AraC"/>
</dbReference>
<dbReference type="InterPro" id="IPR046532">
    <property type="entry name" value="DUF6597"/>
</dbReference>
<sequence>MPDRPGIRTYHFNSPFGGWRVSVMDAPPDLAPAVAEFWDTSGRFAFAREQLLPRGSIFLVFNLGTAQRRHDCGRDITRLPRAYLWGLQDGPVWTVPDGGTGPFDGASVGARLYAGGAAALFGLPGSELRGRALALDDILPAARVDRLLDRVARNTSPAGRIGIVTAFLRGLGALRSDAVIDWTVAMIREGRGGLPVSHIADAAGLSRRVLSRRFHERTGMGPKRYGRLVKFFSAVEMIKPARTVDWAGVAADAGYYDQAHMIRDFREFAGCTPAHFLRQRAADGETIVELR</sequence>
<keyword evidence="1" id="KW-0805">Transcription regulation</keyword>
<reference evidence="6" key="1">
    <citation type="journal article" date="2019" name="Int. J. Syst. Evol. Microbiol.">
        <title>The Global Catalogue of Microorganisms (GCM) 10K type strain sequencing project: providing services to taxonomists for standard genome sequencing and annotation.</title>
        <authorList>
            <consortium name="The Broad Institute Genomics Platform"/>
            <consortium name="The Broad Institute Genome Sequencing Center for Infectious Disease"/>
            <person name="Wu L."/>
            <person name="Ma J."/>
        </authorList>
    </citation>
    <scope>NUCLEOTIDE SEQUENCE [LARGE SCALE GENOMIC DNA]</scope>
    <source>
        <strain evidence="6">KCTC 52487</strain>
    </source>
</reference>
<dbReference type="SUPFAM" id="SSF46689">
    <property type="entry name" value="Homeodomain-like"/>
    <property type="match status" value="2"/>
</dbReference>
<dbReference type="SMART" id="SM00342">
    <property type="entry name" value="HTH_ARAC"/>
    <property type="match status" value="1"/>
</dbReference>